<keyword evidence="2" id="KW-1185">Reference proteome</keyword>
<protein>
    <submittedName>
        <fullName evidence="1">Uncharacterized protein</fullName>
    </submittedName>
</protein>
<accession>A0A1R3KZR6</accession>
<dbReference type="OrthoDB" id="637682at2759"/>
<proteinExistence type="predicted"/>
<gene>
    <name evidence="1" type="ORF">COLO4_02984</name>
</gene>
<reference evidence="2" key="1">
    <citation type="submission" date="2013-09" db="EMBL/GenBank/DDBJ databases">
        <title>Corchorus olitorius genome sequencing.</title>
        <authorList>
            <person name="Alam M."/>
            <person name="Haque M.S."/>
            <person name="Islam M.S."/>
            <person name="Emdad E.M."/>
            <person name="Islam M.M."/>
            <person name="Ahmed B."/>
            <person name="Halim A."/>
            <person name="Hossen Q.M.M."/>
            <person name="Hossain M.Z."/>
            <person name="Ahmed R."/>
            <person name="Khan M.M."/>
            <person name="Islam R."/>
            <person name="Rashid M.M."/>
            <person name="Khan S.A."/>
            <person name="Rahman M.S."/>
            <person name="Alam M."/>
            <person name="Yahiya A.S."/>
            <person name="Khan M.S."/>
            <person name="Azam M.S."/>
            <person name="Haque T."/>
            <person name="Lashkar M.Z.H."/>
            <person name="Akhand A.I."/>
            <person name="Morshed G."/>
            <person name="Roy S."/>
            <person name="Uddin K.S."/>
            <person name="Rabeya T."/>
            <person name="Hossain A.S."/>
            <person name="Chowdhury A."/>
            <person name="Snigdha A.R."/>
            <person name="Mortoza M.S."/>
            <person name="Matin S.A."/>
            <person name="Hoque S.M.E."/>
            <person name="Islam M.K."/>
            <person name="Roy D.K."/>
            <person name="Haider R."/>
            <person name="Moosa M.M."/>
            <person name="Elias S.M."/>
            <person name="Hasan A.M."/>
            <person name="Jahan S."/>
            <person name="Shafiuddin M."/>
            <person name="Mahmood N."/>
            <person name="Shommy N.S."/>
        </authorList>
    </citation>
    <scope>NUCLEOTIDE SEQUENCE [LARGE SCALE GENOMIC DNA]</scope>
    <source>
        <strain evidence="2">cv. O-4</strain>
    </source>
</reference>
<name>A0A1R3KZR6_9ROSI</name>
<evidence type="ECO:0000313" key="2">
    <source>
        <dbReference type="Proteomes" id="UP000187203"/>
    </source>
</evidence>
<comment type="caution">
    <text evidence="1">The sequence shown here is derived from an EMBL/GenBank/DDBJ whole genome shotgun (WGS) entry which is preliminary data.</text>
</comment>
<dbReference type="AlphaFoldDB" id="A0A1R3KZR6"/>
<evidence type="ECO:0000313" key="1">
    <source>
        <dbReference type="EMBL" id="OMP12592.1"/>
    </source>
</evidence>
<dbReference type="EMBL" id="AWUE01008784">
    <property type="protein sequence ID" value="OMP12592.1"/>
    <property type="molecule type" value="Genomic_DNA"/>
</dbReference>
<dbReference type="Proteomes" id="UP000187203">
    <property type="component" value="Unassembled WGS sequence"/>
</dbReference>
<organism evidence="1 2">
    <name type="scientific">Corchorus olitorius</name>
    <dbReference type="NCBI Taxonomy" id="93759"/>
    <lineage>
        <taxon>Eukaryota</taxon>
        <taxon>Viridiplantae</taxon>
        <taxon>Streptophyta</taxon>
        <taxon>Embryophyta</taxon>
        <taxon>Tracheophyta</taxon>
        <taxon>Spermatophyta</taxon>
        <taxon>Magnoliopsida</taxon>
        <taxon>eudicotyledons</taxon>
        <taxon>Gunneridae</taxon>
        <taxon>Pentapetalae</taxon>
        <taxon>rosids</taxon>
        <taxon>malvids</taxon>
        <taxon>Malvales</taxon>
        <taxon>Malvaceae</taxon>
        <taxon>Grewioideae</taxon>
        <taxon>Apeibeae</taxon>
        <taxon>Corchorus</taxon>
    </lineage>
</organism>
<sequence length="66" mass="7578">MELQPQITRSDMVRALRVKESGFLTVFVECHPENVVTELLEFYKNAKFVKQLAEASKKAVTKGFFV</sequence>